<dbReference type="GeneID" id="20652561"/>
<dbReference type="KEGG" id="psoj:PHYSODRAFT_437379"/>
<evidence type="ECO:0000313" key="1">
    <source>
        <dbReference type="EMBL" id="EGZ18600.1"/>
    </source>
</evidence>
<feature type="non-terminal residue" evidence="1">
    <location>
        <position position="1"/>
    </location>
</feature>
<dbReference type="RefSeq" id="XP_009527658.1">
    <property type="nucleotide sequence ID" value="XM_009529363.1"/>
</dbReference>
<feature type="non-terminal residue" evidence="1">
    <location>
        <position position="174"/>
    </location>
</feature>
<dbReference type="GeneID" id="20652562"/>
<dbReference type="AlphaFoldDB" id="G4ZGF5"/>
<dbReference type="Proteomes" id="UP000002640">
    <property type="component" value="Unassembled WGS sequence"/>
</dbReference>
<proteinExistence type="predicted"/>
<sequence>IKAINNAFFRAALHGKTSVVEFLLGTGHIDSETFDKGFEGAAGSTGGIQLETTLFLYDTRRASSQLLNKNGHTNISEESITAAFKRAAGCVNSANVFESDHPKIVMVLCADTRIPLEILNEAFVIAAREDRSDVVKCMRDDPRISSESVGEAFAAAAGSGNLEMMESLYDVERV</sequence>
<evidence type="ECO:0000313" key="3">
    <source>
        <dbReference type="Proteomes" id="UP000002640"/>
    </source>
</evidence>
<accession>G4ZGF5</accession>
<dbReference type="RefSeq" id="XP_009527665.1">
    <property type="nucleotide sequence ID" value="XM_009529370.1"/>
</dbReference>
<organism evidence="3">
    <name type="scientific">Phytophthora sojae (strain P6497)</name>
    <name type="common">Soybean stem and root rot agent</name>
    <name type="synonym">Phytophthora megasperma f. sp. glycines</name>
    <dbReference type="NCBI Taxonomy" id="1094619"/>
    <lineage>
        <taxon>Eukaryota</taxon>
        <taxon>Sar</taxon>
        <taxon>Stramenopiles</taxon>
        <taxon>Oomycota</taxon>
        <taxon>Peronosporomycetes</taxon>
        <taxon>Peronosporales</taxon>
        <taxon>Peronosporaceae</taxon>
        <taxon>Phytophthora</taxon>
    </lineage>
</organism>
<name>G4ZGF5_PHYSP</name>
<dbReference type="KEGG" id="psoj:PHYSODRAFT_437383"/>
<reference evidence="1 3" key="1">
    <citation type="journal article" date="2006" name="Science">
        <title>Phytophthora genome sequences uncover evolutionary origins and mechanisms of pathogenesis.</title>
        <authorList>
            <person name="Tyler B.M."/>
            <person name="Tripathy S."/>
            <person name="Zhang X."/>
            <person name="Dehal P."/>
            <person name="Jiang R.H."/>
            <person name="Aerts A."/>
            <person name="Arredondo F.D."/>
            <person name="Baxter L."/>
            <person name="Bensasson D."/>
            <person name="Beynon J.L."/>
            <person name="Chapman J."/>
            <person name="Damasceno C.M."/>
            <person name="Dorrance A.E."/>
            <person name="Dou D."/>
            <person name="Dickerman A.W."/>
            <person name="Dubchak I.L."/>
            <person name="Garbelotto M."/>
            <person name="Gijzen M."/>
            <person name="Gordon S.G."/>
            <person name="Govers F."/>
            <person name="Grunwald N.J."/>
            <person name="Huang W."/>
            <person name="Ivors K.L."/>
            <person name="Jones R.W."/>
            <person name="Kamoun S."/>
            <person name="Krampis K."/>
            <person name="Lamour K.H."/>
            <person name="Lee M.K."/>
            <person name="McDonald W.H."/>
            <person name="Medina M."/>
            <person name="Meijer H.J."/>
            <person name="Nordberg E.K."/>
            <person name="Maclean D.J."/>
            <person name="Ospina-Giraldo M.D."/>
            <person name="Morris P.F."/>
            <person name="Phuntumart V."/>
            <person name="Putnam N.H."/>
            <person name="Rash S."/>
            <person name="Rose J.K."/>
            <person name="Sakihama Y."/>
            <person name="Salamov A.A."/>
            <person name="Savidor A."/>
            <person name="Scheuring C.F."/>
            <person name="Smith B.M."/>
            <person name="Sobral B.W."/>
            <person name="Terry A."/>
            <person name="Torto-Alalibo T.A."/>
            <person name="Win J."/>
            <person name="Xu Z."/>
            <person name="Zhang H."/>
            <person name="Grigoriev I.V."/>
            <person name="Rokhsar D.S."/>
            <person name="Boore J.L."/>
        </authorList>
    </citation>
    <scope>NUCLEOTIDE SEQUENCE [LARGE SCALE GENOMIC DNA]</scope>
    <source>
        <strain evidence="1 3">P6497</strain>
    </source>
</reference>
<reference evidence="1" key="2">
    <citation type="submission" date="2011-09" db="EMBL/GenBank/DDBJ databases">
        <authorList>
            <consortium name="US DOE Joint Genome Institute (JGI-PGF)"/>
            <person name="Aerts A."/>
            <person name="Grimwood J."/>
            <person name="Schmutz J."/>
            <person name="Lucas S."/>
            <person name="Hammon N."/>
            <person name="Glavina del Rio T."/>
            <person name="Dalin E."/>
            <person name="Tice H."/>
            <person name="Pitluck S."/>
            <person name="Dehal P."/>
            <person name="Chapman J."/>
            <person name="Putman N.H."/>
            <person name="Salamov A.A."/>
            <person name="Terry A."/>
            <person name="Rokhsar D.S."/>
            <person name="Boore J.L."/>
            <person name="Tripathy S."/>
            <person name="Tyler B.M."/>
            <person name="Grigoriev I.V."/>
        </authorList>
    </citation>
    <scope>NUCLEOTIDE SEQUENCE</scope>
    <source>
        <strain evidence="1">P6497</strain>
    </source>
</reference>
<protein>
    <submittedName>
        <fullName evidence="1">Uncharacterized protein</fullName>
    </submittedName>
</protein>
<dbReference type="SMR" id="G4ZGF5"/>
<keyword evidence="3" id="KW-1185">Reference proteome</keyword>
<dbReference type="EMBL" id="JH159154">
    <property type="protein sequence ID" value="EGZ18600.1"/>
    <property type="molecule type" value="Genomic_DNA"/>
</dbReference>
<gene>
    <name evidence="1" type="ORF">PHYSODRAFT_437379</name>
    <name evidence="2" type="ORF">PHYSODRAFT_437383</name>
</gene>
<evidence type="ECO:0000313" key="2">
    <source>
        <dbReference type="EMBL" id="EGZ18607.1"/>
    </source>
</evidence>
<dbReference type="EMBL" id="JH159154">
    <property type="protein sequence ID" value="EGZ18607.1"/>
    <property type="molecule type" value="Genomic_DNA"/>
</dbReference>
<dbReference type="InParanoid" id="G4ZGF5"/>